<keyword evidence="4" id="KW-1185">Reference proteome</keyword>
<feature type="domain" description="DC1" evidence="2">
    <location>
        <begin position="251"/>
        <end position="295"/>
    </location>
</feature>
<dbReference type="InterPro" id="IPR004146">
    <property type="entry name" value="DC1"/>
</dbReference>
<proteinExistence type="predicted"/>
<dbReference type="SUPFAM" id="SSF57889">
    <property type="entry name" value="Cysteine-rich domain"/>
    <property type="match status" value="4"/>
</dbReference>
<dbReference type="STRING" id="77586.A0A0D9X7L3"/>
<reference evidence="3 4" key="1">
    <citation type="submission" date="2012-08" db="EMBL/GenBank/DDBJ databases">
        <title>Oryza genome evolution.</title>
        <authorList>
            <person name="Wing R.A."/>
        </authorList>
    </citation>
    <scope>NUCLEOTIDE SEQUENCE</scope>
</reference>
<reference evidence="3" key="3">
    <citation type="submission" date="2015-04" db="UniProtKB">
        <authorList>
            <consortium name="EnsemblPlants"/>
        </authorList>
    </citation>
    <scope>IDENTIFICATION</scope>
</reference>
<dbReference type="HOGENOM" id="CLU_697126_0_0_1"/>
<dbReference type="Pfam" id="PF03107">
    <property type="entry name" value="C1_2"/>
    <property type="match status" value="2"/>
</dbReference>
<sequence>MSQPHDHPAVITGHLSHPDHNLRLVTPAEDGHWPPRCGGCKEPRAGRSYYKCKDPACEFTLYMCCATAPASIDHHPLFPGCEFRLLKQPPPPPPWLAGCDACGDLLHGLAYDCSERGLDLHPRCARLPADATAVREVAGSGGYTVQLVRSHGGRRCGICMSSGYCHGFWSCRFSGEGRKVFDLHLSCLKEFASESHQTLSNFYKILMGCSVDQLWMTTNNSVMPAQEDEEEIQFQEGVNNATMVPDTITHPSHPNHKLTMVKCDTPFQCIACKEPGVGPRYHCHACDLNIHKFCAEAPVTLHPSLFEGRTFTLLCEPPHCPPEPPYPVAKQRRCDICGDSVGGLVYHCPGANLDLHPCCASLFLQPVAGPGPVDAGSVLLCLCGPHVGRLFLAKRS</sequence>
<dbReference type="AlphaFoldDB" id="A0A0D9X7L3"/>
<feature type="domain" description="DC1" evidence="2">
    <location>
        <begin position="16"/>
        <end position="66"/>
    </location>
</feature>
<dbReference type="Gramene" id="LPERR08G11400.1">
    <property type="protein sequence ID" value="LPERR08G11400.1"/>
    <property type="gene ID" value="LPERR08G11400"/>
</dbReference>
<protein>
    <recommendedName>
        <fullName evidence="2">DC1 domain-containing protein</fullName>
    </recommendedName>
</protein>
<dbReference type="Proteomes" id="UP000032180">
    <property type="component" value="Chromosome 8"/>
</dbReference>
<keyword evidence="1" id="KW-0677">Repeat</keyword>
<evidence type="ECO:0000313" key="4">
    <source>
        <dbReference type="Proteomes" id="UP000032180"/>
    </source>
</evidence>
<dbReference type="PANTHER" id="PTHR46477">
    <property type="entry name" value="CYSTEINE/HISTIDINE-RICH C1 DOMAIN FAMILY PROTEIN"/>
    <property type="match status" value="1"/>
</dbReference>
<organism evidence="3 4">
    <name type="scientific">Leersia perrieri</name>
    <dbReference type="NCBI Taxonomy" id="77586"/>
    <lineage>
        <taxon>Eukaryota</taxon>
        <taxon>Viridiplantae</taxon>
        <taxon>Streptophyta</taxon>
        <taxon>Embryophyta</taxon>
        <taxon>Tracheophyta</taxon>
        <taxon>Spermatophyta</taxon>
        <taxon>Magnoliopsida</taxon>
        <taxon>Liliopsida</taxon>
        <taxon>Poales</taxon>
        <taxon>Poaceae</taxon>
        <taxon>BOP clade</taxon>
        <taxon>Oryzoideae</taxon>
        <taxon>Oryzeae</taxon>
        <taxon>Oryzinae</taxon>
        <taxon>Leersia</taxon>
    </lineage>
</organism>
<dbReference type="InterPro" id="IPR046349">
    <property type="entry name" value="C1-like_sf"/>
</dbReference>
<name>A0A0D9X7L3_9ORYZ</name>
<evidence type="ECO:0000256" key="1">
    <source>
        <dbReference type="ARBA" id="ARBA00022737"/>
    </source>
</evidence>
<accession>A0A0D9X7L3</accession>
<reference evidence="4" key="2">
    <citation type="submission" date="2013-12" db="EMBL/GenBank/DDBJ databases">
        <authorList>
            <person name="Yu Y."/>
            <person name="Lee S."/>
            <person name="de Baynast K."/>
            <person name="Wissotski M."/>
            <person name="Liu L."/>
            <person name="Talag J."/>
            <person name="Goicoechea J."/>
            <person name="Angelova A."/>
            <person name="Jetty R."/>
            <person name="Kudrna D."/>
            <person name="Golser W."/>
            <person name="Rivera L."/>
            <person name="Zhang J."/>
            <person name="Wing R."/>
        </authorList>
    </citation>
    <scope>NUCLEOTIDE SEQUENCE</scope>
</reference>
<evidence type="ECO:0000259" key="2">
    <source>
        <dbReference type="Pfam" id="PF03107"/>
    </source>
</evidence>
<evidence type="ECO:0000313" key="3">
    <source>
        <dbReference type="EnsemblPlants" id="LPERR08G11400.1"/>
    </source>
</evidence>
<dbReference type="PANTHER" id="PTHR46477:SF25">
    <property type="entry name" value="OS08G0404500 PROTEIN"/>
    <property type="match status" value="1"/>
</dbReference>
<dbReference type="EnsemblPlants" id="LPERR08G11400.1">
    <property type="protein sequence ID" value="LPERR08G11400.1"/>
    <property type="gene ID" value="LPERR08G11400"/>
</dbReference>